<dbReference type="EMBL" id="RJVO01000005">
    <property type="protein sequence ID" value="ROH89213.1"/>
    <property type="molecule type" value="Genomic_DNA"/>
</dbReference>
<keyword evidence="3" id="KW-1185">Reference proteome</keyword>
<reference evidence="2 3" key="1">
    <citation type="submission" date="2018-10" db="EMBL/GenBank/DDBJ databases">
        <authorList>
            <person name="Chen W.-M."/>
        </authorList>
    </citation>
    <scope>NUCLEOTIDE SEQUENCE [LARGE SCALE GENOMIC DNA]</scope>
    <source>
        <strain evidence="2 3">THS-13</strain>
    </source>
</reference>
<evidence type="ECO:0000313" key="3">
    <source>
        <dbReference type="Proteomes" id="UP000282106"/>
    </source>
</evidence>
<keyword evidence="1" id="KW-0732">Signal</keyword>
<evidence type="ECO:0000256" key="1">
    <source>
        <dbReference type="SAM" id="SignalP"/>
    </source>
</evidence>
<evidence type="ECO:0000313" key="2">
    <source>
        <dbReference type="EMBL" id="ROH89213.1"/>
    </source>
</evidence>
<dbReference type="AlphaFoldDB" id="A0A3N0V8W1"/>
<evidence type="ECO:0008006" key="4">
    <source>
        <dbReference type="Google" id="ProtNLM"/>
    </source>
</evidence>
<sequence>MACGVLLAWALAACGKPAEPAKPAAAATATATATAYQTREALVAFSNPEPGVPPQCYTRTEGQANPCWTCHTTRNGRNDKGDWELQEQYAFSPAAMDNHWRNVFTDRRPAIAAISDAEVLTYIRQDNYQPIYAAAQRGGNPPGYRPDLDYRQGFDAQGWARDGSGWRAFRYKPLPGGFWPTNGASDDVLIRLPARFRQDAQGRESRAVYSANLAILEAAMTVADTVPEAELRRAIEPVSETLVGVDLDGDGKLATARHVQGLPKRYAGAAANEPVRRWSYPQGTEFLHSLRYVDPDQPNLLSPRLKELRYSIKRLDLDDSALKGAYREERDEKAAGLAPRYRGNPELGLMNAFGWSYQGWIEDAKGALRLQTLEEHYHCMGCHGGLGITADSSFGFPRKAPGERGWGWQTLEGLRDVPMAGHAEPEVLTWFQRAGGGDAFRSNDEVLARFFPGGLLDRTAVLRAAPGGDRDLRWLIVPSRERALALNKAYWALVREQDFIHGREPFLRPPEQVHRRIDNGDTGLRAEERVYSDGRIWLDWGD</sequence>
<feature type="chain" id="PRO_5018245425" description="Lipoprotein" evidence="1">
    <location>
        <begin position="19"/>
        <end position="542"/>
    </location>
</feature>
<gene>
    <name evidence="2" type="ORF">ED208_11430</name>
</gene>
<dbReference type="Proteomes" id="UP000282106">
    <property type="component" value="Unassembled WGS sequence"/>
</dbReference>
<dbReference type="InParanoid" id="A0A3N0V8W1"/>
<proteinExistence type="predicted"/>
<comment type="caution">
    <text evidence="2">The sequence shown here is derived from an EMBL/GenBank/DDBJ whole genome shotgun (WGS) entry which is preliminary data.</text>
</comment>
<name>A0A3N0V8W1_9GAMM</name>
<organism evidence="2 3">
    <name type="scientific">Stagnimonas aquatica</name>
    <dbReference type="NCBI Taxonomy" id="2689987"/>
    <lineage>
        <taxon>Bacteria</taxon>
        <taxon>Pseudomonadati</taxon>
        <taxon>Pseudomonadota</taxon>
        <taxon>Gammaproteobacteria</taxon>
        <taxon>Nevskiales</taxon>
        <taxon>Nevskiaceae</taxon>
        <taxon>Stagnimonas</taxon>
    </lineage>
</organism>
<protein>
    <recommendedName>
        <fullName evidence="4">Lipoprotein</fullName>
    </recommendedName>
</protein>
<accession>A0A3N0V8W1</accession>
<feature type="signal peptide" evidence="1">
    <location>
        <begin position="1"/>
        <end position="18"/>
    </location>
</feature>